<dbReference type="GO" id="GO:0008115">
    <property type="term" value="F:sarcosine oxidase activity"/>
    <property type="evidence" value="ECO:0007669"/>
    <property type="project" value="TreeGrafter"/>
</dbReference>
<feature type="domain" description="FAD dependent oxidoreductase" evidence="5">
    <location>
        <begin position="2"/>
        <end position="42"/>
    </location>
</feature>
<proteinExistence type="predicted"/>
<accession>A0A1F7JB06</accession>
<organism evidence="6 7">
    <name type="scientific">Candidatus Roizmanbacteria bacterium RIFCSPLOWO2_01_FULL_41_22</name>
    <dbReference type="NCBI Taxonomy" id="1802067"/>
    <lineage>
        <taxon>Bacteria</taxon>
        <taxon>Candidatus Roizmaniibacteriota</taxon>
    </lineage>
</organism>
<keyword evidence="2" id="KW-0285">Flavoprotein</keyword>
<reference evidence="6 7" key="1">
    <citation type="journal article" date="2016" name="Nat. Commun.">
        <title>Thousands of microbial genomes shed light on interconnected biogeochemical processes in an aquifer system.</title>
        <authorList>
            <person name="Anantharaman K."/>
            <person name="Brown C.T."/>
            <person name="Hug L.A."/>
            <person name="Sharon I."/>
            <person name="Castelle C.J."/>
            <person name="Probst A.J."/>
            <person name="Thomas B.C."/>
            <person name="Singh A."/>
            <person name="Wilkins M.J."/>
            <person name="Karaoz U."/>
            <person name="Brodie E.L."/>
            <person name="Williams K.H."/>
            <person name="Hubbard S.S."/>
            <person name="Banfield J.F."/>
        </authorList>
    </citation>
    <scope>NUCLEOTIDE SEQUENCE [LARGE SCALE GENOMIC DNA]</scope>
</reference>
<dbReference type="PANTHER" id="PTHR10961">
    <property type="entry name" value="PEROXISOMAL SARCOSINE OXIDASE"/>
    <property type="match status" value="1"/>
</dbReference>
<dbReference type="PANTHER" id="PTHR10961:SF7">
    <property type="entry name" value="FAD DEPENDENT OXIDOREDUCTASE DOMAIN-CONTAINING PROTEIN"/>
    <property type="match status" value="1"/>
</dbReference>
<evidence type="ECO:0000256" key="1">
    <source>
        <dbReference type="ARBA" id="ARBA00001974"/>
    </source>
</evidence>
<dbReference type="InterPro" id="IPR006076">
    <property type="entry name" value="FAD-dep_OxRdtase"/>
</dbReference>
<keyword evidence="3" id="KW-0274">FAD</keyword>
<dbReference type="Pfam" id="PF01266">
    <property type="entry name" value="DAO"/>
    <property type="match status" value="1"/>
</dbReference>
<evidence type="ECO:0000256" key="2">
    <source>
        <dbReference type="ARBA" id="ARBA00022630"/>
    </source>
</evidence>
<dbReference type="InterPro" id="IPR045170">
    <property type="entry name" value="MTOX"/>
</dbReference>
<name>A0A1F7JB06_9BACT</name>
<gene>
    <name evidence="6" type="ORF">A2966_04680</name>
</gene>
<dbReference type="Proteomes" id="UP000176480">
    <property type="component" value="Unassembled WGS sequence"/>
</dbReference>
<protein>
    <recommendedName>
        <fullName evidence="5">FAD dependent oxidoreductase domain-containing protein</fullName>
    </recommendedName>
</protein>
<evidence type="ECO:0000256" key="4">
    <source>
        <dbReference type="ARBA" id="ARBA00023002"/>
    </source>
</evidence>
<dbReference type="GO" id="GO:0050660">
    <property type="term" value="F:flavin adenine dinucleotide binding"/>
    <property type="evidence" value="ECO:0007669"/>
    <property type="project" value="InterPro"/>
</dbReference>
<sequence>MTPDNDFIVDELPGLKNIYLAGGFCGTGFKFAPIIGRILAELVFRKQTIYDIQRFRASRFGKITDFTILKSVPMYKNFIFPRNWKYLKMGVDALMLHKKLP</sequence>
<dbReference type="EMBL" id="MGAR01000001">
    <property type="protein sequence ID" value="OGK52775.1"/>
    <property type="molecule type" value="Genomic_DNA"/>
</dbReference>
<dbReference type="InterPro" id="IPR036188">
    <property type="entry name" value="FAD/NAD-bd_sf"/>
</dbReference>
<evidence type="ECO:0000256" key="3">
    <source>
        <dbReference type="ARBA" id="ARBA00022827"/>
    </source>
</evidence>
<dbReference type="SUPFAM" id="SSF51905">
    <property type="entry name" value="FAD/NAD(P)-binding domain"/>
    <property type="match status" value="1"/>
</dbReference>
<evidence type="ECO:0000259" key="5">
    <source>
        <dbReference type="Pfam" id="PF01266"/>
    </source>
</evidence>
<dbReference type="Gene3D" id="3.50.50.60">
    <property type="entry name" value="FAD/NAD(P)-binding domain"/>
    <property type="match status" value="1"/>
</dbReference>
<comment type="cofactor">
    <cofactor evidence="1">
        <name>FAD</name>
        <dbReference type="ChEBI" id="CHEBI:57692"/>
    </cofactor>
</comment>
<keyword evidence="4" id="KW-0560">Oxidoreductase</keyword>
<evidence type="ECO:0000313" key="6">
    <source>
        <dbReference type="EMBL" id="OGK52775.1"/>
    </source>
</evidence>
<evidence type="ECO:0000313" key="7">
    <source>
        <dbReference type="Proteomes" id="UP000176480"/>
    </source>
</evidence>
<comment type="caution">
    <text evidence="6">The sequence shown here is derived from an EMBL/GenBank/DDBJ whole genome shotgun (WGS) entry which is preliminary data.</text>
</comment>
<dbReference type="STRING" id="1802067.A2966_04680"/>
<dbReference type="AlphaFoldDB" id="A0A1F7JB06"/>